<dbReference type="Proteomes" id="UP001153678">
    <property type="component" value="Unassembled WGS sequence"/>
</dbReference>
<dbReference type="GO" id="GO:0006355">
    <property type="term" value="P:regulation of DNA-templated transcription"/>
    <property type="evidence" value="ECO:0007669"/>
    <property type="project" value="InterPro"/>
</dbReference>
<dbReference type="Pfam" id="PF04855">
    <property type="entry name" value="SNF5"/>
    <property type="match status" value="2"/>
</dbReference>
<comment type="subcellular location">
    <subcellularLocation>
        <location evidence="1">Nucleus</location>
    </subcellularLocation>
</comment>
<evidence type="ECO:0000313" key="7">
    <source>
        <dbReference type="EMBL" id="CAI2186431.1"/>
    </source>
</evidence>
<dbReference type="GO" id="GO:0006338">
    <property type="term" value="P:chromatin remodeling"/>
    <property type="evidence" value="ECO:0007669"/>
    <property type="project" value="InterPro"/>
</dbReference>
<comment type="caution">
    <text evidence="7">The sequence shown here is derived from an EMBL/GenBank/DDBJ whole genome shotgun (WGS) entry which is preliminary data.</text>
</comment>
<dbReference type="AlphaFoldDB" id="A0A9W4SZN5"/>
<sequence length="508" mass="58008">MNSSNYNPYTKTSLQSHQQHAYVYQPQYSYRQQTYQHLAPTPQQYSYHHAPQPMRRPIAPAYYATSYGRSLPSKSIHAPTTTFSNGSFTQAPRRVTRHETINMQYNINAKANMPKKNFNSTYSSRLKQGNTALVLPMIRGGKKRQRGGGHGSLAEDSDDVADLFEDEAINTPPSEKRVAIGLVTANGDIPVVNRARSRTKHVYNSHKELERNAEQKEILIPIKLDFDIGTHKLRDTFTWNLNEKLITPEHFAEIMCLDLDLPSSEFVPTIADSIRKQIQENEMMTDCNSPKDDSRLDINVGKLSLRDRFEWDLSSDLTPEEFSKYLVSDLGIGGEFVTLIAHSIHEQLLKYKKEIKSDDSDNEHEPLKSVFRNIEDVDEWCPVLEILTEEELEKIRLDKERDIRRMRRATSRSIARIRPTRIALQNGINLSPGSPTSRMRSDFKATKLSVEELVHWRCQHCGIDGHNTPLVRKGPGGGKTLCNACGLVWLNKGELPLHRKALFKKDDD</sequence>
<dbReference type="GO" id="GO:0043565">
    <property type="term" value="F:sequence-specific DNA binding"/>
    <property type="evidence" value="ECO:0007669"/>
    <property type="project" value="InterPro"/>
</dbReference>
<dbReference type="CDD" id="cd00202">
    <property type="entry name" value="ZnF_GATA"/>
    <property type="match status" value="1"/>
</dbReference>
<evidence type="ECO:0000256" key="3">
    <source>
        <dbReference type="ARBA" id="ARBA00023015"/>
    </source>
</evidence>
<gene>
    <name evidence="7" type="ORF">FWILDA_LOCUS12572</name>
</gene>
<dbReference type="EMBL" id="CAMKVN010004140">
    <property type="protein sequence ID" value="CAI2186431.1"/>
    <property type="molecule type" value="Genomic_DNA"/>
</dbReference>
<evidence type="ECO:0000256" key="1">
    <source>
        <dbReference type="ARBA" id="ARBA00004123"/>
    </source>
</evidence>
<protein>
    <submittedName>
        <fullName evidence="7">11259_t:CDS:1</fullName>
    </submittedName>
</protein>
<dbReference type="Pfam" id="PF00320">
    <property type="entry name" value="GATA"/>
    <property type="match status" value="1"/>
</dbReference>
<dbReference type="PANTHER" id="PTHR10019">
    <property type="entry name" value="SNF5"/>
    <property type="match status" value="1"/>
</dbReference>
<organism evidence="7 8">
    <name type="scientific">Funneliformis geosporum</name>
    <dbReference type="NCBI Taxonomy" id="1117311"/>
    <lineage>
        <taxon>Eukaryota</taxon>
        <taxon>Fungi</taxon>
        <taxon>Fungi incertae sedis</taxon>
        <taxon>Mucoromycota</taxon>
        <taxon>Glomeromycotina</taxon>
        <taxon>Glomeromycetes</taxon>
        <taxon>Glomerales</taxon>
        <taxon>Glomeraceae</taxon>
        <taxon>Funneliformis</taxon>
    </lineage>
</organism>
<dbReference type="InterPro" id="IPR000679">
    <property type="entry name" value="Znf_GATA"/>
</dbReference>
<keyword evidence="4" id="KW-0804">Transcription</keyword>
<evidence type="ECO:0000259" key="6">
    <source>
        <dbReference type="SMART" id="SM00401"/>
    </source>
</evidence>
<evidence type="ECO:0000256" key="2">
    <source>
        <dbReference type="ARBA" id="ARBA00010239"/>
    </source>
</evidence>
<evidence type="ECO:0000313" key="8">
    <source>
        <dbReference type="Proteomes" id="UP001153678"/>
    </source>
</evidence>
<keyword evidence="8" id="KW-1185">Reference proteome</keyword>
<evidence type="ECO:0000256" key="5">
    <source>
        <dbReference type="ARBA" id="ARBA00023242"/>
    </source>
</evidence>
<proteinExistence type="inferred from homology"/>
<name>A0A9W4SZN5_9GLOM</name>
<comment type="similarity">
    <text evidence="2">Belongs to the SNF5 family.</text>
</comment>
<reference evidence="7" key="1">
    <citation type="submission" date="2022-08" db="EMBL/GenBank/DDBJ databases">
        <authorList>
            <person name="Kallberg Y."/>
            <person name="Tangrot J."/>
            <person name="Rosling A."/>
        </authorList>
    </citation>
    <scope>NUCLEOTIDE SEQUENCE</scope>
    <source>
        <strain evidence="7">Wild A</strain>
    </source>
</reference>
<dbReference type="InterPro" id="IPR013088">
    <property type="entry name" value="Znf_NHR/GATA"/>
</dbReference>
<dbReference type="SUPFAM" id="SSF57716">
    <property type="entry name" value="Glucocorticoid receptor-like (DNA-binding domain)"/>
    <property type="match status" value="1"/>
</dbReference>
<dbReference type="OrthoDB" id="10258327at2759"/>
<keyword evidence="3" id="KW-0805">Transcription regulation</keyword>
<dbReference type="SMART" id="SM00401">
    <property type="entry name" value="ZnF_GATA"/>
    <property type="match status" value="1"/>
</dbReference>
<dbReference type="InterPro" id="IPR006939">
    <property type="entry name" value="SNF5"/>
</dbReference>
<accession>A0A9W4SZN5</accession>
<keyword evidence="5" id="KW-0539">Nucleus</keyword>
<dbReference type="GO" id="GO:0008270">
    <property type="term" value="F:zinc ion binding"/>
    <property type="evidence" value="ECO:0007669"/>
    <property type="project" value="InterPro"/>
</dbReference>
<dbReference type="GO" id="GO:0000228">
    <property type="term" value="C:nuclear chromosome"/>
    <property type="evidence" value="ECO:0007669"/>
    <property type="project" value="InterPro"/>
</dbReference>
<evidence type="ECO:0000256" key="4">
    <source>
        <dbReference type="ARBA" id="ARBA00023163"/>
    </source>
</evidence>
<dbReference type="Gene3D" id="3.30.50.10">
    <property type="entry name" value="Erythroid Transcription Factor GATA-1, subunit A"/>
    <property type="match status" value="1"/>
</dbReference>
<feature type="domain" description="GATA-type" evidence="6">
    <location>
        <begin position="452"/>
        <end position="504"/>
    </location>
</feature>